<proteinExistence type="predicted"/>
<dbReference type="Proteomes" id="UP000217334">
    <property type="component" value="Chromosome"/>
</dbReference>
<dbReference type="AlphaFoldDB" id="A0A250F3P5"/>
<name>A0A250F3P5_CAPSP</name>
<evidence type="ECO:0000313" key="2">
    <source>
        <dbReference type="Proteomes" id="UP000217334"/>
    </source>
</evidence>
<dbReference type="RefSeq" id="WP_095901641.1">
    <property type="nucleotide sequence ID" value="NZ_CP022383.1"/>
</dbReference>
<gene>
    <name evidence="1" type="ORF">CGC59_08830</name>
</gene>
<evidence type="ECO:0000313" key="1">
    <source>
        <dbReference type="EMBL" id="ATA79774.1"/>
    </source>
</evidence>
<reference evidence="2" key="1">
    <citation type="submission" date="2017-06" db="EMBL/GenBank/DDBJ databases">
        <title>Capnocytophaga spp. assemblies.</title>
        <authorList>
            <person name="Gulvik C.A."/>
        </authorList>
    </citation>
    <scope>NUCLEOTIDE SEQUENCE [LARGE SCALE GENOMIC DNA]</scope>
    <source>
        <strain evidence="2">H4486</strain>
    </source>
</reference>
<dbReference type="EMBL" id="CP022383">
    <property type="protein sequence ID" value="ATA79774.1"/>
    <property type="molecule type" value="Genomic_DNA"/>
</dbReference>
<protein>
    <recommendedName>
        <fullName evidence="3">Wall associated protein</fullName>
    </recommendedName>
</protein>
<accession>A0A250F3P5</accession>
<evidence type="ECO:0008006" key="3">
    <source>
        <dbReference type="Google" id="ProtNLM"/>
    </source>
</evidence>
<sequence>MRRVSLLLSAVGLLVACNKNDYNEEPELIYFADKIHEEILAVGSTETTTTDYEFKYRGVGLVTSESVKIFTPSTITRTLTYETSYDGSFPKTTLYKVGGTTVNTTTYDQYIDRGSIKKKTIVETGKENLPTVEEYEYYNRNTLSKYTSAKKTATNTTVYTVKEYTWGGRNELNVKTSVYTQTGNTTTSATVVFTDKYLLNYNETVREHTRTENNQTVVITYTYDTKTNPRYLQFSHRMTHPDFFLQEGYGRNNITKKTVKYPNVAGKDYEEETAYEYFKNEYPLKAVIKRNGAVVGSKEFTY</sequence>
<dbReference type="PROSITE" id="PS51257">
    <property type="entry name" value="PROKAR_LIPOPROTEIN"/>
    <property type="match status" value="1"/>
</dbReference>
<organism evidence="1 2">
    <name type="scientific">Capnocytophaga sputigena</name>
    <dbReference type="NCBI Taxonomy" id="1019"/>
    <lineage>
        <taxon>Bacteria</taxon>
        <taxon>Pseudomonadati</taxon>
        <taxon>Bacteroidota</taxon>
        <taxon>Flavobacteriia</taxon>
        <taxon>Flavobacteriales</taxon>
        <taxon>Flavobacteriaceae</taxon>
        <taxon>Capnocytophaga</taxon>
    </lineage>
</organism>